<dbReference type="RefSeq" id="WP_058123775.1">
    <property type="nucleotide sequence ID" value="NZ_CYRX01000031.1"/>
</dbReference>
<organism evidence="1 2">
    <name type="scientific">Thalassobacter stenotrophicus</name>
    <dbReference type="NCBI Taxonomy" id="266809"/>
    <lineage>
        <taxon>Bacteria</taxon>
        <taxon>Pseudomonadati</taxon>
        <taxon>Pseudomonadota</taxon>
        <taxon>Alphaproteobacteria</taxon>
        <taxon>Rhodobacterales</taxon>
        <taxon>Roseobacteraceae</taxon>
        <taxon>Thalassobacter</taxon>
    </lineage>
</organism>
<dbReference type="AlphaFoldDB" id="A0A0P1F062"/>
<sequence>MKSFKTFMIEQEQLEEAIVKKGAVAAYALQGRKHGNNAVRSYNKAKQTLRAAVHAKSTDQKVDAVVIGLIDLLDGLVAQRRQIGSVSAQVTANATFK</sequence>
<reference evidence="1 2" key="1">
    <citation type="submission" date="2015-09" db="EMBL/GenBank/DDBJ databases">
        <authorList>
            <consortium name="Swine Surveillance"/>
        </authorList>
    </citation>
    <scope>NUCLEOTIDE SEQUENCE [LARGE SCALE GENOMIC DNA]</scope>
    <source>
        <strain evidence="1 2">CECT 5294</strain>
    </source>
</reference>
<gene>
    <name evidence="1" type="ORF">THS5294_02204</name>
</gene>
<dbReference type="EMBL" id="CYRX01000031">
    <property type="protein sequence ID" value="CUH60907.1"/>
    <property type="molecule type" value="Genomic_DNA"/>
</dbReference>
<proteinExistence type="predicted"/>
<evidence type="ECO:0000313" key="1">
    <source>
        <dbReference type="EMBL" id="CUH60907.1"/>
    </source>
</evidence>
<accession>A0A0P1F062</accession>
<protein>
    <submittedName>
        <fullName evidence="1">Uncharacterized protein</fullName>
    </submittedName>
</protein>
<dbReference type="Proteomes" id="UP000051298">
    <property type="component" value="Unassembled WGS sequence"/>
</dbReference>
<evidence type="ECO:0000313" key="2">
    <source>
        <dbReference type="Proteomes" id="UP000051298"/>
    </source>
</evidence>
<name>A0A0P1F062_9RHOB</name>